<dbReference type="GeneID" id="6072179"/>
<keyword evidence="2" id="KW-1185">Reference proteome</keyword>
<accession>B0CZR5</accession>
<organism evidence="2">
    <name type="scientific">Laccaria bicolor (strain S238N-H82 / ATCC MYA-4686)</name>
    <name type="common">Bicoloured deceiver</name>
    <name type="synonym">Laccaria laccata var. bicolor</name>
    <dbReference type="NCBI Taxonomy" id="486041"/>
    <lineage>
        <taxon>Eukaryota</taxon>
        <taxon>Fungi</taxon>
        <taxon>Dikarya</taxon>
        <taxon>Basidiomycota</taxon>
        <taxon>Agaricomycotina</taxon>
        <taxon>Agaricomycetes</taxon>
        <taxon>Agaricomycetidae</taxon>
        <taxon>Agaricales</taxon>
        <taxon>Agaricineae</taxon>
        <taxon>Hydnangiaceae</taxon>
        <taxon>Laccaria</taxon>
    </lineage>
</organism>
<gene>
    <name evidence="1" type="ORF">LACBIDRAFT_311332</name>
</gene>
<dbReference type="EMBL" id="DS547094">
    <property type="protein sequence ID" value="EDR12197.1"/>
    <property type="molecule type" value="Genomic_DNA"/>
</dbReference>
<sequence>MCASSLTQWSPADSLNSLLPPLMNVFWLPPPIMMNGLGLPPTVSSLLRQMIPSRERPLLFIRRCGLIRR</sequence>
<name>B0CZR5_LACBS</name>
<dbReference type="AlphaFoldDB" id="B0CZR5"/>
<proteinExistence type="predicted"/>
<reference evidence="1 2" key="1">
    <citation type="journal article" date="2008" name="Nature">
        <title>The genome of Laccaria bicolor provides insights into mycorrhizal symbiosis.</title>
        <authorList>
            <person name="Martin F."/>
            <person name="Aerts A."/>
            <person name="Ahren D."/>
            <person name="Brun A."/>
            <person name="Danchin E.G.J."/>
            <person name="Duchaussoy F."/>
            <person name="Gibon J."/>
            <person name="Kohler A."/>
            <person name="Lindquist E."/>
            <person name="Pereda V."/>
            <person name="Salamov A."/>
            <person name="Shapiro H.J."/>
            <person name="Wuyts J."/>
            <person name="Blaudez D."/>
            <person name="Buee M."/>
            <person name="Brokstein P."/>
            <person name="Canbaeck B."/>
            <person name="Cohen D."/>
            <person name="Courty P.E."/>
            <person name="Coutinho P.M."/>
            <person name="Delaruelle C."/>
            <person name="Detter J.C."/>
            <person name="Deveau A."/>
            <person name="DiFazio S."/>
            <person name="Duplessis S."/>
            <person name="Fraissinet-Tachet L."/>
            <person name="Lucic E."/>
            <person name="Frey-Klett P."/>
            <person name="Fourrey C."/>
            <person name="Feussner I."/>
            <person name="Gay G."/>
            <person name="Grimwood J."/>
            <person name="Hoegger P.J."/>
            <person name="Jain P."/>
            <person name="Kilaru S."/>
            <person name="Labbe J."/>
            <person name="Lin Y.C."/>
            <person name="Legue V."/>
            <person name="Le Tacon F."/>
            <person name="Marmeisse R."/>
            <person name="Melayah D."/>
            <person name="Montanini B."/>
            <person name="Muratet M."/>
            <person name="Nehls U."/>
            <person name="Niculita-Hirzel H."/>
            <person name="Oudot-Le Secq M.P."/>
            <person name="Peter M."/>
            <person name="Quesneville H."/>
            <person name="Rajashekar B."/>
            <person name="Reich M."/>
            <person name="Rouhier N."/>
            <person name="Schmutz J."/>
            <person name="Yin T."/>
            <person name="Chalot M."/>
            <person name="Henrissat B."/>
            <person name="Kuees U."/>
            <person name="Lucas S."/>
            <person name="Van de Peer Y."/>
            <person name="Podila G.K."/>
            <person name="Polle A."/>
            <person name="Pukkila P.J."/>
            <person name="Richardson P.M."/>
            <person name="Rouze P."/>
            <person name="Sanders I.R."/>
            <person name="Stajich J.E."/>
            <person name="Tunlid A."/>
            <person name="Tuskan G."/>
            <person name="Grigoriev I.V."/>
        </authorList>
    </citation>
    <scope>NUCLEOTIDE SEQUENCE [LARGE SCALE GENOMIC DNA]</scope>
    <source>
        <strain evidence="2">S238N-H82 / ATCC MYA-4686</strain>
    </source>
</reference>
<dbReference type="HOGENOM" id="CLU_2794369_0_0_1"/>
<evidence type="ECO:0000313" key="2">
    <source>
        <dbReference type="Proteomes" id="UP000001194"/>
    </source>
</evidence>
<dbReference type="KEGG" id="lbc:LACBIDRAFT_311332"/>
<protein>
    <submittedName>
        <fullName evidence="1">Predicted protein</fullName>
    </submittedName>
</protein>
<dbReference type="Proteomes" id="UP000001194">
    <property type="component" value="Unassembled WGS sequence"/>
</dbReference>
<dbReference type="RefSeq" id="XP_001876461.1">
    <property type="nucleotide sequence ID" value="XM_001876426.1"/>
</dbReference>
<dbReference type="InParanoid" id="B0CZR5"/>
<evidence type="ECO:0000313" key="1">
    <source>
        <dbReference type="EMBL" id="EDR12197.1"/>
    </source>
</evidence>